<sequence length="229" mass="24722">MLSGLNRETEMSVMVAALTHVVAGNVPADDSDCISEAVPSNQDNCAHGDLSAKREREEGGGGSEEYKRHGRVFGDDFLHGGSSSAGRENVKLRPTPPDPIANRLTVSDSPSSTGLLSVPTSTEAIVHSQALHHTQNREISREQVNQPQLILGVGGYQRQPMSLYDQMFLSPPLVSSNPSMSSSTEYSDPMFLPAQQPGEIMPATSSQSGWEEFQLPDWSDYSHYTSSSG</sequence>
<reference evidence="1 2" key="1">
    <citation type="journal article" date="2024" name="Plant Biotechnol. J.">
        <title>Genome and CRISPR/Cas9 system of a widespread forest tree (Populus alba) in the world.</title>
        <authorList>
            <person name="Liu Y.J."/>
            <person name="Jiang P.F."/>
            <person name="Han X.M."/>
            <person name="Li X.Y."/>
            <person name="Wang H.M."/>
            <person name="Wang Y.J."/>
            <person name="Wang X.X."/>
            <person name="Zeng Q.Y."/>
        </authorList>
    </citation>
    <scope>NUCLEOTIDE SEQUENCE [LARGE SCALE GENOMIC DNA]</scope>
    <source>
        <strain evidence="2">cv. PAL-ZL1</strain>
    </source>
</reference>
<proteinExistence type="predicted"/>
<protein>
    <submittedName>
        <fullName evidence="1">Uncharacterized protein</fullName>
    </submittedName>
</protein>
<gene>
    <name evidence="1" type="ORF">D5086_010320</name>
</gene>
<keyword evidence="2" id="KW-1185">Reference proteome</keyword>
<evidence type="ECO:0000313" key="1">
    <source>
        <dbReference type="EMBL" id="KAL3591680.1"/>
    </source>
</evidence>
<accession>A0ACC4C9P9</accession>
<evidence type="ECO:0000313" key="2">
    <source>
        <dbReference type="Proteomes" id="UP000309997"/>
    </source>
</evidence>
<comment type="caution">
    <text evidence="1">The sequence shown here is derived from an EMBL/GenBank/DDBJ whole genome shotgun (WGS) entry which is preliminary data.</text>
</comment>
<name>A0ACC4C9P9_POPAL</name>
<dbReference type="EMBL" id="RCHU02000005">
    <property type="protein sequence ID" value="KAL3591680.1"/>
    <property type="molecule type" value="Genomic_DNA"/>
</dbReference>
<organism evidence="1 2">
    <name type="scientific">Populus alba</name>
    <name type="common">White poplar</name>
    <dbReference type="NCBI Taxonomy" id="43335"/>
    <lineage>
        <taxon>Eukaryota</taxon>
        <taxon>Viridiplantae</taxon>
        <taxon>Streptophyta</taxon>
        <taxon>Embryophyta</taxon>
        <taxon>Tracheophyta</taxon>
        <taxon>Spermatophyta</taxon>
        <taxon>Magnoliopsida</taxon>
        <taxon>eudicotyledons</taxon>
        <taxon>Gunneridae</taxon>
        <taxon>Pentapetalae</taxon>
        <taxon>rosids</taxon>
        <taxon>fabids</taxon>
        <taxon>Malpighiales</taxon>
        <taxon>Salicaceae</taxon>
        <taxon>Saliceae</taxon>
        <taxon>Populus</taxon>
    </lineage>
</organism>
<dbReference type="Proteomes" id="UP000309997">
    <property type="component" value="Unassembled WGS sequence"/>
</dbReference>